<protein>
    <submittedName>
        <fullName evidence="1">Uncharacterized protein</fullName>
    </submittedName>
</protein>
<gene>
    <name evidence="1" type="ORF">CURHAP_LOCUS25032</name>
    <name evidence="2" type="ORF">ORAREDHAP_LOCUS24619</name>
</gene>
<keyword evidence="4" id="KW-1185">Reference proteome</keyword>
<sequence>MEIAQVTGLTGERAMQLRLGGGGTVRTTLGGTSGIKLNTHKGGATLMRDSQLQHSDMDS</sequence>
<organism evidence="1 3">
    <name type="scientific">Prunus armeniaca</name>
    <name type="common">Apricot</name>
    <name type="synonym">Armeniaca vulgaris</name>
    <dbReference type="NCBI Taxonomy" id="36596"/>
    <lineage>
        <taxon>Eukaryota</taxon>
        <taxon>Viridiplantae</taxon>
        <taxon>Streptophyta</taxon>
        <taxon>Embryophyta</taxon>
        <taxon>Tracheophyta</taxon>
        <taxon>Spermatophyta</taxon>
        <taxon>Magnoliopsida</taxon>
        <taxon>eudicotyledons</taxon>
        <taxon>Gunneridae</taxon>
        <taxon>Pentapetalae</taxon>
        <taxon>rosids</taxon>
        <taxon>fabids</taxon>
        <taxon>Rosales</taxon>
        <taxon>Rosaceae</taxon>
        <taxon>Amygdaloideae</taxon>
        <taxon>Amygdaleae</taxon>
        <taxon>Prunus</taxon>
    </lineage>
</organism>
<evidence type="ECO:0000313" key="1">
    <source>
        <dbReference type="EMBL" id="CAB4276031.1"/>
    </source>
</evidence>
<evidence type="ECO:0000313" key="4">
    <source>
        <dbReference type="Proteomes" id="UP000507245"/>
    </source>
</evidence>
<reference evidence="1 3" key="2">
    <citation type="submission" date="2020-05" db="EMBL/GenBank/DDBJ databases">
        <authorList>
            <person name="Campoy J."/>
            <person name="Schneeberger K."/>
            <person name="Spophaly S."/>
        </authorList>
    </citation>
    <scope>NUCLEOTIDE SEQUENCE [LARGE SCALE GENOMIC DNA]</scope>
    <source>
        <strain evidence="1">PruArmRojPasFocal</strain>
    </source>
</reference>
<dbReference type="EMBL" id="CAEKKB010000004">
    <property type="protein sequence ID" value="CAB4306414.1"/>
    <property type="molecule type" value="Genomic_DNA"/>
</dbReference>
<evidence type="ECO:0000313" key="3">
    <source>
        <dbReference type="Proteomes" id="UP000507222"/>
    </source>
</evidence>
<name>A0A6J5UIX1_PRUAR</name>
<reference evidence="4" key="1">
    <citation type="journal article" date="2020" name="Genome Biol.">
        <title>Gamete binning: chromosome-level and haplotype-resolved genome assembly enabled by high-throughput single-cell sequencing of gamete genomes.</title>
        <authorList>
            <person name="Campoy J.A."/>
            <person name="Sun H."/>
            <person name="Goel M."/>
            <person name="Jiao W.-B."/>
            <person name="Folz-Donahue K."/>
            <person name="Wang N."/>
            <person name="Rubio M."/>
            <person name="Liu C."/>
            <person name="Kukat C."/>
            <person name="Ruiz D."/>
            <person name="Huettel B."/>
            <person name="Schneeberger K."/>
        </authorList>
    </citation>
    <scope>NUCLEOTIDE SEQUENCE [LARGE SCALE GENOMIC DNA]</scope>
    <source>
        <strain evidence="4">cv. Rojo Pasion</strain>
    </source>
</reference>
<accession>A0A6J5UIX1</accession>
<proteinExistence type="predicted"/>
<dbReference type="Proteomes" id="UP000507245">
    <property type="component" value="Unassembled WGS sequence"/>
</dbReference>
<evidence type="ECO:0000313" key="2">
    <source>
        <dbReference type="EMBL" id="CAB4306414.1"/>
    </source>
</evidence>
<dbReference type="AlphaFoldDB" id="A0A6J5UIX1"/>
<dbReference type="Proteomes" id="UP000507222">
    <property type="component" value="Unassembled WGS sequence"/>
</dbReference>
<dbReference type="EMBL" id="CAEKDK010000004">
    <property type="protein sequence ID" value="CAB4276031.1"/>
    <property type="molecule type" value="Genomic_DNA"/>
</dbReference>